<dbReference type="EMBL" id="CP096983">
    <property type="protein sequence ID" value="URZ10202.1"/>
    <property type="molecule type" value="Genomic_DNA"/>
</dbReference>
<organism evidence="1 2">
    <name type="scientific">Clostridium felsineum</name>
    <dbReference type="NCBI Taxonomy" id="36839"/>
    <lineage>
        <taxon>Bacteria</taxon>
        <taxon>Bacillati</taxon>
        <taxon>Bacillota</taxon>
        <taxon>Clostridia</taxon>
        <taxon>Eubacteriales</taxon>
        <taxon>Clostridiaceae</taxon>
        <taxon>Clostridium</taxon>
    </lineage>
</organism>
<reference evidence="1 2" key="1">
    <citation type="submission" date="2022-04" db="EMBL/GenBank/DDBJ databases">
        <title>Genome sequence of C. roseum typestrain.</title>
        <authorList>
            <person name="Poehlein A."/>
            <person name="Schoch T."/>
            <person name="Duerre P."/>
            <person name="Daniel R."/>
        </authorList>
    </citation>
    <scope>NUCLEOTIDE SEQUENCE [LARGE SCALE GENOMIC DNA]</scope>
    <source>
        <strain evidence="1 2">DSM 7320</strain>
    </source>
</reference>
<dbReference type="RefSeq" id="WP_077834564.1">
    <property type="nucleotide sequence ID" value="NZ_CP096983.1"/>
</dbReference>
<sequence length="139" mass="16027">MRNENLERSIIKLSNDIAAINIAKKYLSNVDEINQVRDSLNNKKQLLSNKLYAEDHKCYAQCCEAINDKLSIELGKEEQAVLLETIRDIFGRQYSNVNKKSGGLNAWLKELNLEYNWIADEETGWDKLIITGFGLYKQN</sequence>
<evidence type="ECO:0000313" key="2">
    <source>
        <dbReference type="Proteomes" id="UP000190951"/>
    </source>
</evidence>
<accession>A0A1S8L9B3</accession>
<keyword evidence="2" id="KW-1185">Reference proteome</keyword>
<dbReference type="AlphaFoldDB" id="A0A1S8L9B3"/>
<dbReference type="Proteomes" id="UP000190951">
    <property type="component" value="Chromosome"/>
</dbReference>
<name>A0A1S8L9B3_9CLOT</name>
<gene>
    <name evidence="1" type="ORF">CROST_009100</name>
</gene>
<proteinExistence type="predicted"/>
<dbReference type="KEGG" id="crw:CROST_009100"/>
<evidence type="ECO:0000313" key="1">
    <source>
        <dbReference type="EMBL" id="URZ10202.1"/>
    </source>
</evidence>
<protein>
    <submittedName>
        <fullName evidence="1">Uncharacterized protein</fullName>
    </submittedName>
</protein>